<evidence type="ECO:0000259" key="1">
    <source>
        <dbReference type="PROSITE" id="PS50181"/>
    </source>
</evidence>
<gene>
    <name evidence="2" type="ORF">BDW02DRAFT_569931</name>
</gene>
<keyword evidence="3" id="KW-1185">Reference proteome</keyword>
<protein>
    <recommendedName>
        <fullName evidence="1">F-box domain-containing protein</fullName>
    </recommendedName>
</protein>
<reference evidence="2" key="1">
    <citation type="submission" date="2020-01" db="EMBL/GenBank/DDBJ databases">
        <authorList>
            <consortium name="DOE Joint Genome Institute"/>
            <person name="Haridas S."/>
            <person name="Albert R."/>
            <person name="Binder M."/>
            <person name="Bloem J."/>
            <person name="Labutti K."/>
            <person name="Salamov A."/>
            <person name="Andreopoulos B."/>
            <person name="Baker S.E."/>
            <person name="Barry K."/>
            <person name="Bills G."/>
            <person name="Bluhm B.H."/>
            <person name="Cannon C."/>
            <person name="Castanera R."/>
            <person name="Culley D.E."/>
            <person name="Daum C."/>
            <person name="Ezra D."/>
            <person name="Gonzalez J.B."/>
            <person name="Henrissat B."/>
            <person name="Kuo A."/>
            <person name="Liang C."/>
            <person name="Lipzen A."/>
            <person name="Lutzoni F."/>
            <person name="Magnuson J."/>
            <person name="Mondo S."/>
            <person name="Nolan M."/>
            <person name="Ohm R."/>
            <person name="Pangilinan J."/>
            <person name="Park H.-J."/>
            <person name="Ramirez L."/>
            <person name="Alfaro M."/>
            <person name="Sun H."/>
            <person name="Tritt A."/>
            <person name="Yoshinaga Y."/>
            <person name="Zwiers L.-H."/>
            <person name="Turgeon B.G."/>
            <person name="Goodwin S.B."/>
            <person name="Spatafora J.W."/>
            <person name="Crous P.W."/>
            <person name="Grigoriev I.V."/>
        </authorList>
    </citation>
    <scope>NUCLEOTIDE SEQUENCE</scope>
    <source>
        <strain evidence="2">P77</strain>
    </source>
</reference>
<name>A0A6A5KAC4_9PLEO</name>
<dbReference type="Gene3D" id="3.80.10.10">
    <property type="entry name" value="Ribonuclease Inhibitor"/>
    <property type="match status" value="1"/>
</dbReference>
<sequence length="467" mass="53157">MATQPGLTDLPNELLIQIIEYIPNENCQDISSLSRTSRRMYTLALDHLYTSFSVTSPWLLLRTLLLKPELGKQVRKVSWKHNEVRQDHNEHYKAVLASCMRNFKLPELSEAVASGAQSPIERLYHEFLAMFLLSTPNVKTVILEPFAWQDGLYWFKTIASHAERLPHLRTIYIHGPLRLEQTAHIFLLPSVRNITLTDLVLLHDPANIPDDEYTEWDNSETPLYTVLQPGTSRVEALTLKRSCIEVPILTRFTNACTTLTRFEYEHDIHNAQSRDLTLLNLLRNAALEVALARHRKSLHHLSIRGDHQMMYQRHMLHVARLASRMQNLCSLDMGLLTNDEDPVYGASEFVAQFLSHLPPTLQELSFEIDWQEHWGAKGWEGPTEFLRLLAAVAPARLGLLNRVAVVDWPPVLGLFPPDFADLYGCFGEGGLRFVSVPALVEGPSPVLWVDDVEPGWVFVEVGVAELE</sequence>
<dbReference type="EMBL" id="ML975317">
    <property type="protein sequence ID" value="KAF1833499.1"/>
    <property type="molecule type" value="Genomic_DNA"/>
</dbReference>
<proteinExistence type="predicted"/>
<organism evidence="2 3">
    <name type="scientific">Decorospora gaudefroyi</name>
    <dbReference type="NCBI Taxonomy" id="184978"/>
    <lineage>
        <taxon>Eukaryota</taxon>
        <taxon>Fungi</taxon>
        <taxon>Dikarya</taxon>
        <taxon>Ascomycota</taxon>
        <taxon>Pezizomycotina</taxon>
        <taxon>Dothideomycetes</taxon>
        <taxon>Pleosporomycetidae</taxon>
        <taxon>Pleosporales</taxon>
        <taxon>Pleosporineae</taxon>
        <taxon>Pleosporaceae</taxon>
        <taxon>Decorospora</taxon>
    </lineage>
</organism>
<evidence type="ECO:0000313" key="2">
    <source>
        <dbReference type="EMBL" id="KAF1833499.1"/>
    </source>
</evidence>
<accession>A0A6A5KAC4</accession>
<dbReference type="AlphaFoldDB" id="A0A6A5KAC4"/>
<dbReference type="InterPro" id="IPR036047">
    <property type="entry name" value="F-box-like_dom_sf"/>
</dbReference>
<dbReference type="Proteomes" id="UP000800040">
    <property type="component" value="Unassembled WGS sequence"/>
</dbReference>
<dbReference type="OrthoDB" id="3660227at2759"/>
<evidence type="ECO:0000313" key="3">
    <source>
        <dbReference type="Proteomes" id="UP000800040"/>
    </source>
</evidence>
<feature type="domain" description="F-box" evidence="1">
    <location>
        <begin position="4"/>
        <end position="52"/>
    </location>
</feature>
<dbReference type="Pfam" id="PF12937">
    <property type="entry name" value="F-box-like"/>
    <property type="match status" value="1"/>
</dbReference>
<dbReference type="PROSITE" id="PS50181">
    <property type="entry name" value="FBOX"/>
    <property type="match status" value="1"/>
</dbReference>
<dbReference type="InterPro" id="IPR001810">
    <property type="entry name" value="F-box_dom"/>
</dbReference>
<dbReference type="InterPro" id="IPR032675">
    <property type="entry name" value="LRR_dom_sf"/>
</dbReference>
<dbReference type="SUPFAM" id="SSF81383">
    <property type="entry name" value="F-box domain"/>
    <property type="match status" value="1"/>
</dbReference>